<evidence type="ECO:0000313" key="3">
    <source>
        <dbReference type="Proteomes" id="UP001330434"/>
    </source>
</evidence>
<accession>A0ABZ2C0U5</accession>
<evidence type="ECO:0008006" key="4">
    <source>
        <dbReference type="Google" id="ProtNLM"/>
    </source>
</evidence>
<protein>
    <recommendedName>
        <fullName evidence="4">DUF3757 domain-containing protein</fullName>
    </recommendedName>
</protein>
<dbReference type="RefSeq" id="WP_331256619.1">
    <property type="nucleotide sequence ID" value="NZ_CP133270.1"/>
</dbReference>
<organism evidence="2 3">
    <name type="scientific">Candidatus Bealeia paramacronuclearis</name>
    <dbReference type="NCBI Taxonomy" id="1921001"/>
    <lineage>
        <taxon>Bacteria</taxon>
        <taxon>Pseudomonadati</taxon>
        <taxon>Pseudomonadota</taxon>
        <taxon>Alphaproteobacteria</taxon>
        <taxon>Holosporales</taxon>
        <taxon>Holosporaceae</taxon>
        <taxon>Candidatus Bealeia</taxon>
    </lineage>
</organism>
<reference evidence="2 3" key="1">
    <citation type="journal article" date="2024" name="Environ. Microbiol.">
        <title>Novel evolutionary insights on the interactions of the Holosporales (Alphaproteobacteria) with eukaryotic hosts from comparative genomics.</title>
        <authorList>
            <person name="Giovannini M."/>
            <person name="Petroni G."/>
            <person name="Castelli M."/>
        </authorList>
    </citation>
    <scope>NUCLEOTIDE SEQUENCE [LARGE SCALE GENOMIC DNA]</scope>
    <source>
        <strain evidence="2 3">US_Bl 15I1</strain>
    </source>
</reference>
<evidence type="ECO:0000313" key="2">
    <source>
        <dbReference type="EMBL" id="WVX66084.1"/>
    </source>
</evidence>
<evidence type="ECO:0000256" key="1">
    <source>
        <dbReference type="SAM" id="SignalP"/>
    </source>
</evidence>
<name>A0ABZ2C0U5_9PROT</name>
<sequence>MKLITILLSFCALPLAAEPTKISCPSPREIKLEGAVKLPHTAGNDWKGEAEIGKMLWFFSGTEKVETGKDGIAIFSCNYGNRGNKLTLKMTSIHKAAECTQDICEPIKGKGSGKKMLQACTYSCGK</sequence>
<feature type="chain" id="PRO_5047078462" description="DUF3757 domain-containing protein" evidence="1">
    <location>
        <begin position="18"/>
        <end position="126"/>
    </location>
</feature>
<keyword evidence="1" id="KW-0732">Signal</keyword>
<proteinExistence type="predicted"/>
<dbReference type="EMBL" id="CP133270">
    <property type="protein sequence ID" value="WVX66084.1"/>
    <property type="molecule type" value="Genomic_DNA"/>
</dbReference>
<keyword evidence="3" id="KW-1185">Reference proteome</keyword>
<dbReference type="Proteomes" id="UP001330434">
    <property type="component" value="Chromosome"/>
</dbReference>
<feature type="signal peptide" evidence="1">
    <location>
        <begin position="1"/>
        <end position="17"/>
    </location>
</feature>
<gene>
    <name evidence="2" type="ORF">Bealeia1_00255</name>
</gene>